<feature type="transmembrane region" description="Helical" evidence="7">
    <location>
        <begin position="152"/>
        <end position="170"/>
    </location>
</feature>
<feature type="region of interest" description="Disordered" evidence="6">
    <location>
        <begin position="1"/>
        <end position="41"/>
    </location>
</feature>
<reference evidence="9" key="1">
    <citation type="submission" date="2022-02" db="EMBL/GenBank/DDBJ databases">
        <title>Corynebacterium sp. from urogenital microbiome.</title>
        <authorList>
            <person name="Cappelli E.A."/>
            <person name="Ribeiro T.G."/>
            <person name="Peixe L."/>
        </authorList>
    </citation>
    <scope>NUCLEOTIDE SEQUENCE</scope>
    <source>
        <strain evidence="9">C8Ua_174</strain>
    </source>
</reference>
<organism evidence="9 10">
    <name type="scientific">Corynebacterium evansiae</name>
    <dbReference type="NCBI Taxonomy" id="2913499"/>
    <lineage>
        <taxon>Bacteria</taxon>
        <taxon>Bacillati</taxon>
        <taxon>Actinomycetota</taxon>
        <taxon>Actinomycetes</taxon>
        <taxon>Mycobacteriales</taxon>
        <taxon>Corynebacteriaceae</taxon>
        <taxon>Corynebacterium</taxon>
    </lineage>
</organism>
<evidence type="ECO:0000256" key="7">
    <source>
        <dbReference type="SAM" id="Phobius"/>
    </source>
</evidence>
<evidence type="ECO:0000259" key="8">
    <source>
        <dbReference type="Pfam" id="PF06271"/>
    </source>
</evidence>
<dbReference type="EMBL" id="JAKMUT010000003">
    <property type="protein sequence ID" value="MCZ9289575.1"/>
    <property type="molecule type" value="Genomic_DNA"/>
</dbReference>
<evidence type="ECO:0000256" key="5">
    <source>
        <dbReference type="ARBA" id="ARBA00023136"/>
    </source>
</evidence>
<evidence type="ECO:0000256" key="6">
    <source>
        <dbReference type="SAM" id="MobiDB-lite"/>
    </source>
</evidence>
<comment type="caution">
    <text evidence="9">The sequence shown here is derived from an EMBL/GenBank/DDBJ whole genome shotgun (WGS) entry which is preliminary data.</text>
</comment>
<keyword evidence="10" id="KW-1185">Reference proteome</keyword>
<evidence type="ECO:0000256" key="4">
    <source>
        <dbReference type="ARBA" id="ARBA00022989"/>
    </source>
</evidence>
<evidence type="ECO:0000256" key="3">
    <source>
        <dbReference type="ARBA" id="ARBA00022692"/>
    </source>
</evidence>
<feature type="transmembrane region" description="Helical" evidence="7">
    <location>
        <begin position="100"/>
        <end position="123"/>
    </location>
</feature>
<dbReference type="InterPro" id="IPR010432">
    <property type="entry name" value="RDD"/>
</dbReference>
<gene>
    <name evidence="9" type="ORF">L8V00_05040</name>
</gene>
<feature type="domain" description="RDD" evidence="8">
    <location>
        <begin position="94"/>
        <end position="250"/>
    </location>
</feature>
<keyword evidence="2" id="KW-1003">Cell membrane</keyword>
<evidence type="ECO:0000313" key="10">
    <source>
        <dbReference type="Proteomes" id="UP001146469"/>
    </source>
</evidence>
<keyword evidence="4 7" id="KW-1133">Transmembrane helix</keyword>
<evidence type="ECO:0000256" key="1">
    <source>
        <dbReference type="ARBA" id="ARBA00004651"/>
    </source>
</evidence>
<dbReference type="Pfam" id="PF06271">
    <property type="entry name" value="RDD"/>
    <property type="match status" value="1"/>
</dbReference>
<dbReference type="RefSeq" id="WP_269944376.1">
    <property type="nucleotide sequence ID" value="NZ_JAKMUT010000003.1"/>
</dbReference>
<dbReference type="Proteomes" id="UP001146469">
    <property type="component" value="Unassembled WGS sequence"/>
</dbReference>
<feature type="transmembrane region" description="Helical" evidence="7">
    <location>
        <begin position="206"/>
        <end position="231"/>
    </location>
</feature>
<feature type="compositionally biased region" description="Polar residues" evidence="6">
    <location>
        <begin position="21"/>
        <end position="34"/>
    </location>
</feature>
<comment type="subcellular location">
    <subcellularLocation>
        <location evidence="1">Cell membrane</location>
        <topology evidence="1">Multi-pass membrane protein</topology>
    </subcellularLocation>
</comment>
<dbReference type="AlphaFoldDB" id="A0A9X3LKH0"/>
<keyword evidence="3 7" id="KW-0812">Transmembrane</keyword>
<proteinExistence type="predicted"/>
<dbReference type="GO" id="GO:0005886">
    <property type="term" value="C:plasma membrane"/>
    <property type="evidence" value="ECO:0007669"/>
    <property type="project" value="UniProtKB-SubCell"/>
</dbReference>
<evidence type="ECO:0000313" key="9">
    <source>
        <dbReference type="EMBL" id="MCZ9289575.1"/>
    </source>
</evidence>
<accession>A0A9X3LKH0</accession>
<dbReference type="InterPro" id="IPR051791">
    <property type="entry name" value="Pra-immunoreactive"/>
</dbReference>
<evidence type="ECO:0000256" key="2">
    <source>
        <dbReference type="ARBA" id="ARBA00022475"/>
    </source>
</evidence>
<name>A0A9X3LKH0_9CORY</name>
<sequence>MSNNNNYPNGDFGSNDLPDYNSYTGGNSDGSNPYEQAGYGAEQNSYGAEQAGYGAEQGGYGDGNYGAGAPNAYGAPAFPNAAANNGAMFGNDRPGAWKRLLALIIDSLLVQVVIGSIVMFAIAGQDLMDWFQATVNAESPDAVDVPYPTTKVMISSVIMLVVWLTYRVLMESKKGATLGKMAIGARVVTADGQNIDPVESLKRNSWYIIGVVLGMIPNVGAFLQLVVYIAVGVTIGQNSEKQSFTDKFANAYVVDKSAYYGVN</sequence>
<dbReference type="PANTHER" id="PTHR36115">
    <property type="entry name" value="PROLINE-RICH ANTIGEN HOMOLOG-RELATED"/>
    <property type="match status" value="1"/>
</dbReference>
<protein>
    <submittedName>
        <fullName evidence="9">RDD family protein</fullName>
    </submittedName>
</protein>
<keyword evidence="5 7" id="KW-0472">Membrane</keyword>